<evidence type="ECO:0000256" key="1">
    <source>
        <dbReference type="ARBA" id="ARBA00022475"/>
    </source>
</evidence>
<dbReference type="STRING" id="1390249.BHU72_08895"/>
<dbReference type="NCBIfam" id="TIGR00247">
    <property type="entry name" value="endolytic transglycosylase MltG"/>
    <property type="match status" value="1"/>
</dbReference>
<evidence type="ECO:0000256" key="3">
    <source>
        <dbReference type="ARBA" id="ARBA00022989"/>
    </source>
</evidence>
<dbReference type="PANTHER" id="PTHR30518:SF2">
    <property type="entry name" value="ENDOLYTIC MUREIN TRANSGLYCOSYLASE"/>
    <property type="match status" value="1"/>
</dbReference>
<evidence type="ECO:0000256" key="7">
    <source>
        <dbReference type="HAMAP-Rule" id="MF_02065"/>
    </source>
</evidence>
<dbReference type="EMBL" id="MJAT01000037">
    <property type="protein sequence ID" value="OEH84674.1"/>
    <property type="molecule type" value="Genomic_DNA"/>
</dbReference>
<name>A0A1E5L3L0_9FIRM</name>
<keyword evidence="5 7" id="KW-0456">Lyase</keyword>
<evidence type="ECO:0000256" key="2">
    <source>
        <dbReference type="ARBA" id="ARBA00022692"/>
    </source>
</evidence>
<evidence type="ECO:0000313" key="8">
    <source>
        <dbReference type="EMBL" id="OEH84674.1"/>
    </source>
</evidence>
<evidence type="ECO:0000256" key="6">
    <source>
        <dbReference type="ARBA" id="ARBA00023316"/>
    </source>
</evidence>
<keyword evidence="6 7" id="KW-0961">Cell wall biogenesis/degradation</keyword>
<comment type="similarity">
    <text evidence="7">Belongs to the transglycosylase MltG family.</text>
</comment>
<feature type="site" description="Important for catalytic activity" evidence="7">
    <location>
        <position position="222"/>
    </location>
</feature>
<protein>
    <recommendedName>
        <fullName evidence="7">Endolytic murein transglycosylase</fullName>
        <ecNumber evidence="7">4.2.2.29</ecNumber>
    </recommendedName>
    <alternativeName>
        <fullName evidence="7">Peptidoglycan lytic transglycosylase</fullName>
    </alternativeName>
    <alternativeName>
        <fullName evidence="7">Peptidoglycan polymerization terminase</fullName>
    </alternativeName>
</protein>
<dbReference type="GO" id="GO:0009252">
    <property type="term" value="P:peptidoglycan biosynthetic process"/>
    <property type="evidence" value="ECO:0007669"/>
    <property type="project" value="UniProtKB-UniRule"/>
</dbReference>
<dbReference type="AlphaFoldDB" id="A0A1E5L3L0"/>
<organism evidence="8 9">
    <name type="scientific">Desulfuribacillus stibiiarsenatis</name>
    <dbReference type="NCBI Taxonomy" id="1390249"/>
    <lineage>
        <taxon>Bacteria</taxon>
        <taxon>Bacillati</taxon>
        <taxon>Bacillota</taxon>
        <taxon>Desulfuribacillia</taxon>
        <taxon>Desulfuribacillales</taxon>
        <taxon>Desulfuribacillaceae</taxon>
        <taxon>Desulfuribacillus</taxon>
    </lineage>
</organism>
<dbReference type="Gene3D" id="3.30.1490.480">
    <property type="entry name" value="Endolytic murein transglycosylase"/>
    <property type="match status" value="2"/>
</dbReference>
<dbReference type="EC" id="4.2.2.29" evidence="7"/>
<keyword evidence="1 7" id="KW-1003">Cell membrane</keyword>
<proteinExistence type="inferred from homology"/>
<reference evidence="8 9" key="1">
    <citation type="submission" date="2016-09" db="EMBL/GenBank/DDBJ databases">
        <title>Desulfuribacillus arsenicus sp. nov., an obligately anaerobic, dissimilatory arsenic- and antimonate-reducing bacterium isolated from anoxic sediments.</title>
        <authorList>
            <person name="Abin C.A."/>
            <person name="Hollibaugh J.T."/>
        </authorList>
    </citation>
    <scope>NUCLEOTIDE SEQUENCE [LARGE SCALE GENOMIC DNA]</scope>
    <source>
        <strain evidence="8 9">MLFW-2</strain>
    </source>
</reference>
<gene>
    <name evidence="7" type="primary">mltG</name>
    <name evidence="8" type="ORF">BHU72_08895</name>
</gene>
<dbReference type="GO" id="GO:0005886">
    <property type="term" value="C:plasma membrane"/>
    <property type="evidence" value="ECO:0007669"/>
    <property type="project" value="UniProtKB-UniRule"/>
</dbReference>
<dbReference type="GO" id="GO:0008932">
    <property type="term" value="F:lytic endotransglycosylase activity"/>
    <property type="evidence" value="ECO:0007669"/>
    <property type="project" value="UniProtKB-UniRule"/>
</dbReference>
<keyword evidence="9" id="KW-1185">Reference proteome</keyword>
<comment type="catalytic activity">
    <reaction evidence="7">
        <text>a peptidoglycan chain = a peptidoglycan chain with N-acetyl-1,6-anhydromuramyl-[peptide] at the reducing end + a peptidoglycan chain with N-acetylglucosamine at the non-reducing end.</text>
        <dbReference type="EC" id="4.2.2.29"/>
    </reaction>
</comment>
<keyword evidence="4 7" id="KW-0472">Membrane</keyword>
<dbReference type="HAMAP" id="MF_02065">
    <property type="entry name" value="MltG"/>
    <property type="match status" value="1"/>
</dbReference>
<evidence type="ECO:0000256" key="5">
    <source>
        <dbReference type="ARBA" id="ARBA00023239"/>
    </source>
</evidence>
<accession>A0A1E5L3L0</accession>
<keyword evidence="2 7" id="KW-0812">Transmembrane</keyword>
<evidence type="ECO:0000256" key="4">
    <source>
        <dbReference type="ARBA" id="ARBA00023136"/>
    </source>
</evidence>
<dbReference type="Pfam" id="PF02618">
    <property type="entry name" value="YceG"/>
    <property type="match status" value="1"/>
</dbReference>
<keyword evidence="3 7" id="KW-1133">Transmembrane helix</keyword>
<dbReference type="InterPro" id="IPR003770">
    <property type="entry name" value="MLTG-like"/>
</dbReference>
<dbReference type="CDD" id="cd08010">
    <property type="entry name" value="MltG_like"/>
    <property type="match status" value="1"/>
</dbReference>
<evidence type="ECO:0000313" key="9">
    <source>
        <dbReference type="Proteomes" id="UP000095255"/>
    </source>
</evidence>
<dbReference type="Gene3D" id="3.30.160.60">
    <property type="entry name" value="Classic Zinc Finger"/>
    <property type="match status" value="1"/>
</dbReference>
<comment type="caution">
    <text evidence="8">The sequence shown here is derived from an EMBL/GenBank/DDBJ whole genome shotgun (WGS) entry which is preliminary data.</text>
</comment>
<sequence length="341" mass="38713">MIALATLILVLGIGSYIAYQHFLDEIKPVEGSAIVELTIPKGTSIMKTAAILHENGLIKNANYFIYYIKWKHSGIQFIAGDYRLQQGSTVDEILRSLSSGEVVRNTIRFTIPEGYTVEQTAAKLAAEGFVNEEKFLEAADALDYNYWFISEIPTDTPSKYNLEGFLFPETYEMVQGSTERQIIERMLSQFEKEFIQDWKTELQEKGISLYETMIMASIVEREAMVDKERAKIAGVFYNRLRTSPSWKLESCATVQYALGKQKARITFADLEIDSPFNTYKHEGLPPAPIASPGRASIRAAVLPEQHDYFFFVTKKDGSNEHHFSKTLSEHLKNDAQSRGSW</sequence>
<dbReference type="GO" id="GO:0071555">
    <property type="term" value="P:cell wall organization"/>
    <property type="evidence" value="ECO:0007669"/>
    <property type="project" value="UniProtKB-KW"/>
</dbReference>
<comment type="function">
    <text evidence="7">Functions as a peptidoglycan terminase that cleaves nascent peptidoglycan strands endolytically to terminate their elongation.</text>
</comment>
<dbReference type="Proteomes" id="UP000095255">
    <property type="component" value="Unassembled WGS sequence"/>
</dbReference>
<dbReference type="PANTHER" id="PTHR30518">
    <property type="entry name" value="ENDOLYTIC MUREIN TRANSGLYCOSYLASE"/>
    <property type="match status" value="1"/>
</dbReference>